<feature type="chain" id="PRO_5045641374" evidence="1">
    <location>
        <begin position="22"/>
        <end position="137"/>
    </location>
</feature>
<dbReference type="EMBL" id="JABSNW010000005">
    <property type="protein sequence ID" value="KAL2887352.1"/>
    <property type="molecule type" value="Genomic_DNA"/>
</dbReference>
<dbReference type="Proteomes" id="UP001610728">
    <property type="component" value="Unassembled WGS sequence"/>
</dbReference>
<accession>A0ABR4MGE7</accession>
<protein>
    <submittedName>
        <fullName evidence="2">Retrovirus polyprotein</fullName>
    </submittedName>
</protein>
<sequence length="137" mass="15686">MLTGNLLLFEILAGVTFQVHADHHNLVYFPTRQTLSERQRRWSYELSGLGFTPVHRPGTAQVTSEALSRRDQDLHTTPWTIDCNRGYISWQRFYQHITAAIQGKSPGKDPEAWKSPLILVPLHPLQNKNLTPFEAPL</sequence>
<proteinExistence type="predicted"/>
<gene>
    <name evidence="2" type="ORF">HOO65_050473</name>
</gene>
<evidence type="ECO:0000313" key="3">
    <source>
        <dbReference type="Proteomes" id="UP001610728"/>
    </source>
</evidence>
<organism evidence="2 3">
    <name type="scientific">Ceratocystis lukuohia</name>
    <dbReference type="NCBI Taxonomy" id="2019550"/>
    <lineage>
        <taxon>Eukaryota</taxon>
        <taxon>Fungi</taxon>
        <taxon>Dikarya</taxon>
        <taxon>Ascomycota</taxon>
        <taxon>Pezizomycotina</taxon>
        <taxon>Sordariomycetes</taxon>
        <taxon>Hypocreomycetidae</taxon>
        <taxon>Microascales</taxon>
        <taxon>Ceratocystidaceae</taxon>
        <taxon>Ceratocystis</taxon>
    </lineage>
</organism>
<keyword evidence="1" id="KW-0732">Signal</keyword>
<dbReference type="RefSeq" id="XP_070858532.1">
    <property type="nucleotide sequence ID" value="XM_071000909.1"/>
</dbReference>
<comment type="caution">
    <text evidence="2">The sequence shown here is derived from an EMBL/GenBank/DDBJ whole genome shotgun (WGS) entry which is preliminary data.</text>
</comment>
<name>A0ABR4MGE7_9PEZI</name>
<evidence type="ECO:0000256" key="1">
    <source>
        <dbReference type="SAM" id="SignalP"/>
    </source>
</evidence>
<reference evidence="2 3" key="1">
    <citation type="submission" date="2020-05" db="EMBL/GenBank/DDBJ databases">
        <title>Ceratocystis lukuohia genome.</title>
        <authorList>
            <person name="Harrington T.C."/>
            <person name="Kim K."/>
            <person name="Mayers C.G."/>
        </authorList>
    </citation>
    <scope>NUCLEOTIDE SEQUENCE [LARGE SCALE GENOMIC DNA]</scope>
    <source>
        <strain evidence="2 3">C4212</strain>
    </source>
</reference>
<evidence type="ECO:0000313" key="2">
    <source>
        <dbReference type="EMBL" id="KAL2887352.1"/>
    </source>
</evidence>
<keyword evidence="3" id="KW-1185">Reference proteome</keyword>
<feature type="signal peptide" evidence="1">
    <location>
        <begin position="1"/>
        <end position="21"/>
    </location>
</feature>
<dbReference type="GeneID" id="98119085"/>